<name>A0AAE0T621_9BIVA</name>
<keyword evidence="3" id="KW-1185">Reference proteome</keyword>
<gene>
    <name evidence="2" type="ORF">CHS0354_015535</name>
</gene>
<organism evidence="2 3">
    <name type="scientific">Potamilus streckersoni</name>
    <dbReference type="NCBI Taxonomy" id="2493646"/>
    <lineage>
        <taxon>Eukaryota</taxon>
        <taxon>Metazoa</taxon>
        <taxon>Spiralia</taxon>
        <taxon>Lophotrochozoa</taxon>
        <taxon>Mollusca</taxon>
        <taxon>Bivalvia</taxon>
        <taxon>Autobranchia</taxon>
        <taxon>Heteroconchia</taxon>
        <taxon>Palaeoheterodonta</taxon>
        <taxon>Unionida</taxon>
        <taxon>Unionoidea</taxon>
        <taxon>Unionidae</taxon>
        <taxon>Ambleminae</taxon>
        <taxon>Lampsilini</taxon>
        <taxon>Potamilus</taxon>
    </lineage>
</organism>
<proteinExistence type="predicted"/>
<feature type="compositionally biased region" description="Polar residues" evidence="1">
    <location>
        <begin position="129"/>
        <end position="146"/>
    </location>
</feature>
<sequence>MTAAPVRMRRQTSSTGSSSGGGGSGGGASPPSFDPNSVNKPQTNLLDPSQSKLGSSGGGGSGFNPDTFNTMNFNFFNPRAQSGGGGGGGGGSAPQFDGTKVNQLQTNMLDPSQSKLGASGGGAGGFNPDQFNSVPFNFFNPQNQLG</sequence>
<evidence type="ECO:0000256" key="1">
    <source>
        <dbReference type="SAM" id="MobiDB-lite"/>
    </source>
</evidence>
<dbReference type="EMBL" id="JAEAOA010000964">
    <property type="protein sequence ID" value="KAK3604401.1"/>
    <property type="molecule type" value="Genomic_DNA"/>
</dbReference>
<protein>
    <submittedName>
        <fullName evidence="2">Uncharacterized protein</fullName>
    </submittedName>
</protein>
<feature type="compositionally biased region" description="Low complexity" evidence="1">
    <location>
        <begin position="63"/>
        <end position="78"/>
    </location>
</feature>
<reference evidence="2" key="2">
    <citation type="journal article" date="2021" name="Genome Biol. Evol.">
        <title>Developing a high-quality reference genome for a parasitic bivalve with doubly uniparental inheritance (Bivalvia: Unionida).</title>
        <authorList>
            <person name="Smith C.H."/>
        </authorList>
    </citation>
    <scope>NUCLEOTIDE SEQUENCE</scope>
    <source>
        <strain evidence="2">CHS0354</strain>
        <tissue evidence="2">Mantle</tissue>
    </source>
</reference>
<evidence type="ECO:0000313" key="3">
    <source>
        <dbReference type="Proteomes" id="UP001195483"/>
    </source>
</evidence>
<feature type="compositionally biased region" description="Polar residues" evidence="1">
    <location>
        <begin position="100"/>
        <end position="116"/>
    </location>
</feature>
<comment type="caution">
    <text evidence="2">The sequence shown here is derived from an EMBL/GenBank/DDBJ whole genome shotgun (WGS) entry which is preliminary data.</text>
</comment>
<feature type="compositionally biased region" description="Gly residues" evidence="1">
    <location>
        <begin position="18"/>
        <end position="28"/>
    </location>
</feature>
<dbReference type="Proteomes" id="UP001195483">
    <property type="component" value="Unassembled WGS sequence"/>
</dbReference>
<dbReference type="AlphaFoldDB" id="A0AAE0T621"/>
<evidence type="ECO:0000313" key="2">
    <source>
        <dbReference type="EMBL" id="KAK3604401.1"/>
    </source>
</evidence>
<feature type="compositionally biased region" description="Gly residues" evidence="1">
    <location>
        <begin position="82"/>
        <end position="92"/>
    </location>
</feature>
<reference evidence="2" key="1">
    <citation type="journal article" date="2021" name="Genome Biol. Evol.">
        <title>A High-Quality Reference Genome for a Parasitic Bivalve with Doubly Uniparental Inheritance (Bivalvia: Unionida).</title>
        <authorList>
            <person name="Smith C.H."/>
        </authorList>
    </citation>
    <scope>NUCLEOTIDE SEQUENCE</scope>
    <source>
        <strain evidence="2">CHS0354</strain>
    </source>
</reference>
<feature type="compositionally biased region" description="Polar residues" evidence="1">
    <location>
        <begin position="34"/>
        <end position="53"/>
    </location>
</feature>
<reference evidence="2" key="3">
    <citation type="submission" date="2023-05" db="EMBL/GenBank/DDBJ databases">
        <authorList>
            <person name="Smith C.H."/>
        </authorList>
    </citation>
    <scope>NUCLEOTIDE SEQUENCE</scope>
    <source>
        <strain evidence="2">CHS0354</strain>
        <tissue evidence="2">Mantle</tissue>
    </source>
</reference>
<accession>A0AAE0T621</accession>
<feature type="region of interest" description="Disordered" evidence="1">
    <location>
        <begin position="1"/>
        <end position="146"/>
    </location>
</feature>